<gene>
    <name evidence="1" type="ORF">FSARC_1622</name>
</gene>
<keyword evidence="2" id="KW-1185">Reference proteome</keyword>
<comment type="caution">
    <text evidence="1">The sequence shown here is derived from an EMBL/GenBank/DDBJ whole genome shotgun (WGS) entry which is preliminary data.</text>
</comment>
<dbReference type="AlphaFoldDB" id="A0A8H4U8L8"/>
<proteinExistence type="predicted"/>
<evidence type="ECO:0000313" key="2">
    <source>
        <dbReference type="Proteomes" id="UP000622797"/>
    </source>
</evidence>
<reference evidence="1" key="2">
    <citation type="submission" date="2020-05" db="EMBL/GenBank/DDBJ databases">
        <authorList>
            <person name="Kim H.-S."/>
            <person name="Proctor R.H."/>
            <person name="Brown D.W."/>
        </authorList>
    </citation>
    <scope>NUCLEOTIDE SEQUENCE</scope>
    <source>
        <strain evidence="1">NRRL 20472</strain>
    </source>
</reference>
<organism evidence="1 2">
    <name type="scientific">Fusarium sarcochroum</name>
    <dbReference type="NCBI Taxonomy" id="1208366"/>
    <lineage>
        <taxon>Eukaryota</taxon>
        <taxon>Fungi</taxon>
        <taxon>Dikarya</taxon>
        <taxon>Ascomycota</taxon>
        <taxon>Pezizomycotina</taxon>
        <taxon>Sordariomycetes</taxon>
        <taxon>Hypocreomycetidae</taxon>
        <taxon>Hypocreales</taxon>
        <taxon>Nectriaceae</taxon>
        <taxon>Fusarium</taxon>
        <taxon>Fusarium lateritium species complex</taxon>
    </lineage>
</organism>
<protein>
    <submittedName>
        <fullName evidence="1">Uncharacterized protein</fullName>
    </submittedName>
</protein>
<reference evidence="1" key="1">
    <citation type="journal article" date="2020" name="BMC Genomics">
        <title>Correction to: Identification and distribution of gene clusters required for synthesis of sphingolipid metabolism inhibitors in diverse species of the filamentous fungus Fusarium.</title>
        <authorList>
            <person name="Kim H.S."/>
            <person name="Lohmar J.M."/>
            <person name="Busman M."/>
            <person name="Brown D.W."/>
            <person name="Naumann T.A."/>
            <person name="Divon H.H."/>
            <person name="Lysoe E."/>
            <person name="Uhlig S."/>
            <person name="Proctor R.H."/>
        </authorList>
    </citation>
    <scope>NUCLEOTIDE SEQUENCE</scope>
    <source>
        <strain evidence="1">NRRL 20472</strain>
    </source>
</reference>
<evidence type="ECO:0000313" key="1">
    <source>
        <dbReference type="EMBL" id="KAF4971590.1"/>
    </source>
</evidence>
<dbReference type="Proteomes" id="UP000622797">
    <property type="component" value="Unassembled WGS sequence"/>
</dbReference>
<sequence>MAISLSVPDSGLDYGPGRRLHKGMEDDLIATETAGPIAFVITTDNSSTALWPTKVEKQLALDRLKSEGLGQTSINNKMSWGELNSRFLDHPIILSTYVTFFFCNMVAPGMTFCLLTIVGTPYSGETIIQMELRTELPQVVGAACLLAVLHLSRRYDTCQTSLFPQASRPYWP</sequence>
<name>A0A8H4U8L8_9HYPO</name>
<dbReference type="EMBL" id="JABEXW010000088">
    <property type="protein sequence ID" value="KAF4971590.1"/>
    <property type="molecule type" value="Genomic_DNA"/>
</dbReference>
<accession>A0A8H4U8L8</accession>